<comment type="caution">
    <text evidence="1">The sequence shown here is derived from an EMBL/GenBank/DDBJ whole genome shotgun (WGS) entry which is preliminary data.</text>
</comment>
<evidence type="ECO:0000313" key="1">
    <source>
        <dbReference type="EMBL" id="KAH1184116.1"/>
    </source>
</evidence>
<dbReference type="EMBL" id="JAHDVG010000465">
    <property type="protein sequence ID" value="KAH1184116.1"/>
    <property type="molecule type" value="Genomic_DNA"/>
</dbReference>
<gene>
    <name evidence="1" type="ORF">KIL84_014732</name>
</gene>
<protein>
    <submittedName>
        <fullName evidence="1">Uncharacterized protein</fullName>
    </submittedName>
</protein>
<proteinExistence type="predicted"/>
<keyword evidence="2" id="KW-1185">Reference proteome</keyword>
<name>A0A9D3XR89_9SAUR</name>
<dbReference type="Proteomes" id="UP000827986">
    <property type="component" value="Unassembled WGS sequence"/>
</dbReference>
<evidence type="ECO:0000313" key="2">
    <source>
        <dbReference type="Proteomes" id="UP000827986"/>
    </source>
</evidence>
<sequence length="183" mass="19763">MPLTNTACTRTGQVLSAFPLTCSPMSITSDQATCQSPQGSHPPLPPRSEASCPCPGSHCSWAPAIVVHYGEVHSPNPPVGQKASPNKHSLSMVFRSTESHHGAQLKENLEILQPCFLMFPQFHHLRTGQSSARQEWHTEQTGFLVWSFETLLQPCSGAGNSLADSKPHSTILGTEATGKLHDT</sequence>
<accession>A0A9D3XR89</accession>
<organism evidence="1 2">
    <name type="scientific">Mauremys mutica</name>
    <name type="common">yellowpond turtle</name>
    <dbReference type="NCBI Taxonomy" id="74926"/>
    <lineage>
        <taxon>Eukaryota</taxon>
        <taxon>Metazoa</taxon>
        <taxon>Chordata</taxon>
        <taxon>Craniata</taxon>
        <taxon>Vertebrata</taxon>
        <taxon>Euteleostomi</taxon>
        <taxon>Archelosauria</taxon>
        <taxon>Testudinata</taxon>
        <taxon>Testudines</taxon>
        <taxon>Cryptodira</taxon>
        <taxon>Durocryptodira</taxon>
        <taxon>Testudinoidea</taxon>
        <taxon>Geoemydidae</taxon>
        <taxon>Geoemydinae</taxon>
        <taxon>Mauremys</taxon>
    </lineage>
</organism>
<reference evidence="1" key="1">
    <citation type="submission" date="2021-09" db="EMBL/GenBank/DDBJ databases">
        <title>The genome of Mauremys mutica provides insights into the evolution of semi-aquatic lifestyle.</title>
        <authorList>
            <person name="Gong S."/>
            <person name="Gao Y."/>
        </authorList>
    </citation>
    <scope>NUCLEOTIDE SEQUENCE</scope>
    <source>
        <strain evidence="1">MM-2020</strain>
        <tissue evidence="1">Muscle</tissue>
    </source>
</reference>
<dbReference type="AlphaFoldDB" id="A0A9D3XR89"/>